<sequence>MLLASKSSQDSNTPASNLVRKPGESTDLITPAPNVVPHFGNNMVQEGIQLSAQPIVTDLPIKRKASLTRFLEKRKDRINSKAPYQISDSTAVPLSKPAERRSWIGLAAQSPLHVQPHF</sequence>
<dbReference type="Pfam" id="PF09425">
    <property type="entry name" value="Jas_motif"/>
    <property type="match status" value="1"/>
</dbReference>
<gene>
    <name evidence="2" type="ORF">ILEXP_LOCUS23579</name>
</gene>
<proteinExistence type="predicted"/>
<evidence type="ECO:0000256" key="1">
    <source>
        <dbReference type="SAM" id="MobiDB-lite"/>
    </source>
</evidence>
<dbReference type="PANTHER" id="PTHR33077:SF140">
    <property type="entry name" value="PROTEIN TIFY 10B"/>
    <property type="match status" value="1"/>
</dbReference>
<evidence type="ECO:0000313" key="2">
    <source>
        <dbReference type="EMBL" id="CAK9155188.1"/>
    </source>
</evidence>
<dbReference type="AlphaFoldDB" id="A0ABC8SJE9"/>
<organism evidence="2 3">
    <name type="scientific">Ilex paraguariensis</name>
    <name type="common">yerba mate</name>
    <dbReference type="NCBI Taxonomy" id="185542"/>
    <lineage>
        <taxon>Eukaryota</taxon>
        <taxon>Viridiplantae</taxon>
        <taxon>Streptophyta</taxon>
        <taxon>Embryophyta</taxon>
        <taxon>Tracheophyta</taxon>
        <taxon>Spermatophyta</taxon>
        <taxon>Magnoliopsida</taxon>
        <taxon>eudicotyledons</taxon>
        <taxon>Gunneridae</taxon>
        <taxon>Pentapetalae</taxon>
        <taxon>asterids</taxon>
        <taxon>campanulids</taxon>
        <taxon>Aquifoliales</taxon>
        <taxon>Aquifoliaceae</taxon>
        <taxon>Ilex</taxon>
    </lineage>
</organism>
<dbReference type="Proteomes" id="UP001642360">
    <property type="component" value="Unassembled WGS sequence"/>
</dbReference>
<dbReference type="InterPro" id="IPR018467">
    <property type="entry name" value="CCT_CS"/>
</dbReference>
<keyword evidence="3" id="KW-1185">Reference proteome</keyword>
<feature type="region of interest" description="Disordered" evidence="1">
    <location>
        <begin position="1"/>
        <end position="27"/>
    </location>
</feature>
<reference evidence="2 3" key="1">
    <citation type="submission" date="2024-02" db="EMBL/GenBank/DDBJ databases">
        <authorList>
            <person name="Vignale AGUSTIN F."/>
            <person name="Sosa J E."/>
            <person name="Modenutti C."/>
        </authorList>
    </citation>
    <scope>NUCLEOTIDE SEQUENCE [LARGE SCALE GENOMIC DNA]</scope>
</reference>
<accession>A0ABC8SJE9</accession>
<protein>
    <submittedName>
        <fullName evidence="2">Uncharacterized protein</fullName>
    </submittedName>
</protein>
<dbReference type="InterPro" id="IPR040390">
    <property type="entry name" value="TIFY/JAZ"/>
</dbReference>
<evidence type="ECO:0000313" key="3">
    <source>
        <dbReference type="Proteomes" id="UP001642360"/>
    </source>
</evidence>
<name>A0ABC8SJE9_9AQUA</name>
<feature type="compositionally biased region" description="Polar residues" evidence="1">
    <location>
        <begin position="1"/>
        <end position="16"/>
    </location>
</feature>
<comment type="caution">
    <text evidence="2">The sequence shown here is derived from an EMBL/GenBank/DDBJ whole genome shotgun (WGS) entry which is preliminary data.</text>
</comment>
<dbReference type="EMBL" id="CAUOFW020002647">
    <property type="protein sequence ID" value="CAK9155188.1"/>
    <property type="molecule type" value="Genomic_DNA"/>
</dbReference>
<dbReference type="PANTHER" id="PTHR33077">
    <property type="entry name" value="PROTEIN TIFY 4A-RELATED-RELATED"/>
    <property type="match status" value="1"/>
</dbReference>